<dbReference type="STRING" id="504805.SAMN05421505_1871"/>
<feature type="non-terminal residue" evidence="12">
    <location>
        <position position="297"/>
    </location>
</feature>
<dbReference type="CDD" id="cd02440">
    <property type="entry name" value="AdoMet_MTases"/>
    <property type="match status" value="1"/>
</dbReference>
<accession>A0A1G8LX97</accession>
<evidence type="ECO:0000313" key="12">
    <source>
        <dbReference type="EMBL" id="SDI60285.1"/>
    </source>
</evidence>
<protein>
    <recommendedName>
        <fullName evidence="4">Protein-L-isoaspartate O-methyltransferase</fullName>
        <ecNumber evidence="3">2.1.1.77</ecNumber>
    </recommendedName>
    <alternativeName>
        <fullName evidence="11">L-isoaspartyl protein carboxyl methyltransferase</fullName>
    </alternativeName>
    <alternativeName>
        <fullName evidence="9">Protein L-isoaspartyl methyltransferase</fullName>
    </alternativeName>
    <alternativeName>
        <fullName evidence="10">Protein-beta-aspartate methyltransferase</fullName>
    </alternativeName>
</protein>
<keyword evidence="8" id="KW-0949">S-adenosyl-L-methionine</keyword>
<dbReference type="GO" id="GO:0004719">
    <property type="term" value="F:protein-L-isoaspartate (D-aspartate) O-methyltransferase activity"/>
    <property type="evidence" value="ECO:0007669"/>
    <property type="project" value="UniProtKB-EC"/>
</dbReference>
<evidence type="ECO:0000256" key="11">
    <source>
        <dbReference type="ARBA" id="ARBA00031350"/>
    </source>
</evidence>
<evidence type="ECO:0000313" key="13">
    <source>
        <dbReference type="Proteomes" id="UP000198923"/>
    </source>
</evidence>
<evidence type="ECO:0000256" key="9">
    <source>
        <dbReference type="ARBA" id="ARBA00030757"/>
    </source>
</evidence>
<proteinExistence type="inferred from homology"/>
<comment type="similarity">
    <text evidence="2">Belongs to the methyltransferase superfamily. L-isoaspartyl/D-aspartyl protein methyltransferase family.</text>
</comment>
<dbReference type="InterPro" id="IPR000682">
    <property type="entry name" value="PCMT"/>
</dbReference>
<comment type="subcellular location">
    <subcellularLocation>
        <location evidence="1">Cytoplasm</location>
    </subcellularLocation>
</comment>
<evidence type="ECO:0000256" key="4">
    <source>
        <dbReference type="ARBA" id="ARBA00013346"/>
    </source>
</evidence>
<keyword evidence="5" id="KW-0963">Cytoplasm</keyword>
<dbReference type="OrthoDB" id="3501659at2"/>
<dbReference type="GO" id="GO:0005737">
    <property type="term" value="C:cytoplasm"/>
    <property type="evidence" value="ECO:0007669"/>
    <property type="project" value="UniProtKB-SubCell"/>
</dbReference>
<reference evidence="12 13" key="1">
    <citation type="submission" date="2016-10" db="EMBL/GenBank/DDBJ databases">
        <authorList>
            <person name="de Groot N.N."/>
        </authorList>
    </citation>
    <scope>NUCLEOTIDE SEQUENCE [LARGE SCALE GENOMIC DNA]</scope>
    <source>
        <strain evidence="12 13">CPCC 201354</strain>
    </source>
</reference>
<dbReference type="Pfam" id="PF01135">
    <property type="entry name" value="PCMT"/>
    <property type="match status" value="1"/>
</dbReference>
<evidence type="ECO:0000256" key="10">
    <source>
        <dbReference type="ARBA" id="ARBA00031323"/>
    </source>
</evidence>
<sequence>MTLPAESAPLRLALAHKLNEDGALTNLRWREAVEAVPRELFLGEAVYQSTAGDERGTAWRPLRRREMEDAGWLRLAYDDVTWVTQVEGVMAADAPGPVHGNPTSSSSFPGLVIRMLEAARVNEGESVLEVGTGTGYSAALMCHRLGSDAVTSIEYDRGVAARARKAIEACGYSPTLIVGDGLQGYEKNAEYDRLIATCSVRFIPWSWMWQVRDGGTITTPMWGWMNGNALAHITLADDGTASGRFHPYNVAFMNARPHGRPPRSAYLIGLGEERESRIDPSILDDWTGCFVAQLGAP</sequence>
<evidence type="ECO:0000256" key="1">
    <source>
        <dbReference type="ARBA" id="ARBA00004496"/>
    </source>
</evidence>
<evidence type="ECO:0000256" key="5">
    <source>
        <dbReference type="ARBA" id="ARBA00022490"/>
    </source>
</evidence>
<name>A0A1G8LX97_9ACTN</name>
<dbReference type="AlphaFoldDB" id="A0A1G8LX97"/>
<dbReference type="GO" id="GO:0032259">
    <property type="term" value="P:methylation"/>
    <property type="evidence" value="ECO:0007669"/>
    <property type="project" value="UniProtKB-KW"/>
</dbReference>
<dbReference type="SUPFAM" id="SSF53335">
    <property type="entry name" value="S-adenosyl-L-methionine-dependent methyltransferases"/>
    <property type="match status" value="1"/>
</dbReference>
<evidence type="ECO:0000256" key="7">
    <source>
        <dbReference type="ARBA" id="ARBA00022679"/>
    </source>
</evidence>
<evidence type="ECO:0000256" key="3">
    <source>
        <dbReference type="ARBA" id="ARBA00011890"/>
    </source>
</evidence>
<dbReference type="PANTHER" id="PTHR11579:SF0">
    <property type="entry name" value="PROTEIN-L-ISOASPARTATE(D-ASPARTATE) O-METHYLTRANSFERASE"/>
    <property type="match status" value="1"/>
</dbReference>
<keyword evidence="7 12" id="KW-0808">Transferase</keyword>
<keyword evidence="6 12" id="KW-0489">Methyltransferase</keyword>
<organism evidence="12 13">
    <name type="scientific">Sinosporangium album</name>
    <dbReference type="NCBI Taxonomy" id="504805"/>
    <lineage>
        <taxon>Bacteria</taxon>
        <taxon>Bacillati</taxon>
        <taxon>Actinomycetota</taxon>
        <taxon>Actinomycetes</taxon>
        <taxon>Streptosporangiales</taxon>
        <taxon>Streptosporangiaceae</taxon>
        <taxon>Sinosporangium</taxon>
    </lineage>
</organism>
<evidence type="ECO:0000256" key="8">
    <source>
        <dbReference type="ARBA" id="ARBA00022691"/>
    </source>
</evidence>
<keyword evidence="13" id="KW-1185">Reference proteome</keyword>
<dbReference type="EMBL" id="FNCN01000087">
    <property type="protein sequence ID" value="SDI60285.1"/>
    <property type="molecule type" value="Genomic_DNA"/>
</dbReference>
<dbReference type="EC" id="2.1.1.77" evidence="3"/>
<dbReference type="RefSeq" id="WP_093176446.1">
    <property type="nucleotide sequence ID" value="NZ_FNCN01000087.1"/>
</dbReference>
<evidence type="ECO:0000256" key="6">
    <source>
        <dbReference type="ARBA" id="ARBA00022603"/>
    </source>
</evidence>
<dbReference type="Gene3D" id="3.40.50.150">
    <property type="entry name" value="Vaccinia Virus protein VP39"/>
    <property type="match status" value="1"/>
</dbReference>
<dbReference type="InterPro" id="IPR029063">
    <property type="entry name" value="SAM-dependent_MTases_sf"/>
</dbReference>
<gene>
    <name evidence="12" type="ORF">SAMN05421505_1871</name>
</gene>
<dbReference type="Proteomes" id="UP000198923">
    <property type="component" value="Unassembled WGS sequence"/>
</dbReference>
<evidence type="ECO:0000256" key="2">
    <source>
        <dbReference type="ARBA" id="ARBA00005369"/>
    </source>
</evidence>
<dbReference type="PANTHER" id="PTHR11579">
    <property type="entry name" value="PROTEIN-L-ISOASPARTATE O-METHYLTRANSFERASE"/>
    <property type="match status" value="1"/>
</dbReference>